<keyword evidence="1" id="KW-0472">Membrane</keyword>
<reference evidence="2" key="1">
    <citation type="journal article" date="2014" name="Front. Microbiol.">
        <title>High frequency of phylogenetically diverse reductive dehalogenase-homologous genes in deep subseafloor sedimentary metagenomes.</title>
        <authorList>
            <person name="Kawai M."/>
            <person name="Futagami T."/>
            <person name="Toyoda A."/>
            <person name="Takaki Y."/>
            <person name="Nishi S."/>
            <person name="Hori S."/>
            <person name="Arai W."/>
            <person name="Tsubouchi T."/>
            <person name="Morono Y."/>
            <person name="Uchiyama I."/>
            <person name="Ito T."/>
            <person name="Fujiyama A."/>
            <person name="Inagaki F."/>
            <person name="Takami H."/>
        </authorList>
    </citation>
    <scope>NUCLEOTIDE SEQUENCE</scope>
    <source>
        <strain evidence="2">Expedition CK06-06</strain>
    </source>
</reference>
<keyword evidence="1" id="KW-0812">Transmembrane</keyword>
<keyword evidence="1" id="KW-1133">Transmembrane helix</keyword>
<dbReference type="EMBL" id="BARW01022940">
    <property type="protein sequence ID" value="GAI90059.1"/>
    <property type="molecule type" value="Genomic_DNA"/>
</dbReference>
<evidence type="ECO:0000256" key="1">
    <source>
        <dbReference type="SAM" id="Phobius"/>
    </source>
</evidence>
<name>X1UCK5_9ZZZZ</name>
<proteinExistence type="predicted"/>
<organism evidence="2">
    <name type="scientific">marine sediment metagenome</name>
    <dbReference type="NCBI Taxonomy" id="412755"/>
    <lineage>
        <taxon>unclassified sequences</taxon>
        <taxon>metagenomes</taxon>
        <taxon>ecological metagenomes</taxon>
    </lineage>
</organism>
<feature type="transmembrane region" description="Helical" evidence="1">
    <location>
        <begin position="37"/>
        <end position="62"/>
    </location>
</feature>
<accession>X1UCK5</accession>
<dbReference type="AlphaFoldDB" id="X1UCK5"/>
<sequence>LVLFYILFRGGILRLCQRLFKDRVLAKKYEDYTTLRLLIAVTLISVYLFLITLFVVIVPSFFLDLVRDFWYYIITHFNPGEWVLFVGLMLFVIVMLVYVGFAIWNHGVFIVLKRVKRIEEEEEIEEEIKREELKGEDDESLQKVYEKQTGKKAMYRGKETKAYKSWKRKMLG</sequence>
<protein>
    <submittedName>
        <fullName evidence="2">Uncharacterized protein</fullName>
    </submittedName>
</protein>
<feature type="non-terminal residue" evidence="2">
    <location>
        <position position="1"/>
    </location>
</feature>
<gene>
    <name evidence="2" type="ORF">S12H4_38162</name>
</gene>
<comment type="caution">
    <text evidence="2">The sequence shown here is derived from an EMBL/GenBank/DDBJ whole genome shotgun (WGS) entry which is preliminary data.</text>
</comment>
<evidence type="ECO:0000313" key="2">
    <source>
        <dbReference type="EMBL" id="GAI90059.1"/>
    </source>
</evidence>
<feature type="transmembrane region" description="Helical" evidence="1">
    <location>
        <begin position="82"/>
        <end position="104"/>
    </location>
</feature>